<proteinExistence type="predicted"/>
<evidence type="ECO:0000313" key="1">
    <source>
        <dbReference type="EMBL" id="MBK1814118.1"/>
    </source>
</evidence>
<reference evidence="1" key="1">
    <citation type="submission" date="2021-01" db="EMBL/GenBank/DDBJ databases">
        <title>Modified the classification status of verrucomicrobia.</title>
        <authorList>
            <person name="Feng X."/>
        </authorList>
    </citation>
    <scope>NUCLEOTIDE SEQUENCE</scope>
    <source>
        <strain evidence="1">JCM 18052</strain>
    </source>
</reference>
<evidence type="ECO:0000313" key="2">
    <source>
        <dbReference type="Proteomes" id="UP000600139"/>
    </source>
</evidence>
<gene>
    <name evidence="1" type="ORF">JIN84_00660</name>
</gene>
<accession>A0A934V8H4</accession>
<dbReference type="Proteomes" id="UP000600139">
    <property type="component" value="Unassembled WGS sequence"/>
</dbReference>
<protein>
    <submittedName>
        <fullName evidence="1">Uncharacterized protein</fullName>
    </submittedName>
</protein>
<name>A0A934V8H4_9BACT</name>
<dbReference type="RefSeq" id="WP_200349080.1">
    <property type="nucleotide sequence ID" value="NZ_BAABHZ010000005.1"/>
</dbReference>
<sequence>MNVEEICTEARHLSRPMQGELIGRLLEEFGTSDYDVSDEEVARRLVETDSGMVQDISHDELLAGLERFRKS</sequence>
<comment type="caution">
    <text evidence="1">The sequence shown here is derived from an EMBL/GenBank/DDBJ whole genome shotgun (WGS) entry which is preliminary data.</text>
</comment>
<organism evidence="1 2">
    <name type="scientific">Luteolibacter yonseiensis</name>
    <dbReference type="NCBI Taxonomy" id="1144680"/>
    <lineage>
        <taxon>Bacteria</taxon>
        <taxon>Pseudomonadati</taxon>
        <taxon>Verrucomicrobiota</taxon>
        <taxon>Verrucomicrobiia</taxon>
        <taxon>Verrucomicrobiales</taxon>
        <taxon>Verrucomicrobiaceae</taxon>
        <taxon>Luteolibacter</taxon>
    </lineage>
</organism>
<dbReference type="EMBL" id="JAENIK010000001">
    <property type="protein sequence ID" value="MBK1814118.1"/>
    <property type="molecule type" value="Genomic_DNA"/>
</dbReference>
<keyword evidence="2" id="KW-1185">Reference proteome</keyword>
<dbReference type="AlphaFoldDB" id="A0A934V8H4"/>